<accession>A0A2L1UMY9</accession>
<keyword evidence="2" id="KW-1185">Reference proteome</keyword>
<dbReference type="Proteomes" id="UP000239197">
    <property type="component" value="Chromosome"/>
</dbReference>
<name>A0A2L1UMY9_9GAMM</name>
<organism evidence="1 2">
    <name type="scientific">Rahnella sikkimica</name>
    <dbReference type="NCBI Taxonomy" id="1805933"/>
    <lineage>
        <taxon>Bacteria</taxon>
        <taxon>Pseudomonadati</taxon>
        <taxon>Pseudomonadota</taxon>
        <taxon>Gammaproteobacteria</taxon>
        <taxon>Enterobacterales</taxon>
        <taxon>Yersiniaceae</taxon>
        <taxon>Rahnella</taxon>
    </lineage>
</organism>
<sequence length="143" mass="15030">MGDYQGSGVTPNGDWFLFDATNGAIRATASTTTSTSQSALTTAIFDGKFYLCFADFSATQVTVSVYKGGTLLSGTTQTLATRGVAAVNIRIARDYTASDTNNVNANINIAASGLWPGVNLTTAQKLQMYNVMVSLYSSKLTLG</sequence>
<gene>
    <name evidence="1" type="ORF">BV494_04860</name>
</gene>
<dbReference type="KEGG" id="rox:BV494_04860"/>
<reference evidence="2" key="1">
    <citation type="submission" date="2017-01" db="EMBL/GenBank/DDBJ databases">
        <title>Genome sequence of Rouxiella sp. ERMR1:05.</title>
        <authorList>
            <person name="Kumar R."/>
            <person name="Singh D."/>
            <person name="Kumar S."/>
        </authorList>
    </citation>
    <scope>NUCLEOTIDE SEQUENCE [LARGE SCALE GENOMIC DNA]</scope>
    <source>
        <strain evidence="2">ERMR1:05</strain>
    </source>
</reference>
<dbReference type="AlphaFoldDB" id="A0A2L1UMY9"/>
<evidence type="ECO:0000313" key="2">
    <source>
        <dbReference type="Proteomes" id="UP000239197"/>
    </source>
</evidence>
<evidence type="ECO:0000313" key="1">
    <source>
        <dbReference type="EMBL" id="AVF34300.1"/>
    </source>
</evidence>
<proteinExistence type="predicted"/>
<protein>
    <submittedName>
        <fullName evidence="1">Uncharacterized protein</fullName>
    </submittedName>
</protein>
<dbReference type="EMBL" id="CP019062">
    <property type="protein sequence ID" value="AVF34300.1"/>
    <property type="molecule type" value="Genomic_DNA"/>
</dbReference>